<feature type="region of interest" description="Disordered" evidence="1">
    <location>
        <begin position="31"/>
        <end position="128"/>
    </location>
</feature>
<dbReference type="PROSITE" id="PS50829">
    <property type="entry name" value="GYF"/>
    <property type="match status" value="1"/>
</dbReference>
<feature type="compositionally biased region" description="Basic and acidic residues" evidence="1">
    <location>
        <begin position="119"/>
        <end position="128"/>
    </location>
</feature>
<feature type="compositionally biased region" description="Acidic residues" evidence="1">
    <location>
        <begin position="351"/>
        <end position="364"/>
    </location>
</feature>
<dbReference type="InterPro" id="IPR039905">
    <property type="entry name" value="CD2BP2/Lin1"/>
</dbReference>
<dbReference type="PANTHER" id="PTHR13138:SF3">
    <property type="entry name" value="CD2 ANTIGEN CYTOPLASMIC TAIL-BINDING PROTEIN 2"/>
    <property type="match status" value="1"/>
</dbReference>
<gene>
    <name evidence="3" type="ORF">FCC1311_070182</name>
</gene>
<dbReference type="PANTHER" id="PTHR13138">
    <property type="entry name" value="PROTEIN LIN1"/>
    <property type="match status" value="1"/>
</dbReference>
<proteinExistence type="predicted"/>
<feature type="compositionally biased region" description="Acidic residues" evidence="1">
    <location>
        <begin position="68"/>
        <end position="96"/>
    </location>
</feature>
<dbReference type="InterPro" id="IPR035445">
    <property type="entry name" value="GYF-like_dom_sf"/>
</dbReference>
<feature type="compositionally biased region" description="Basic residues" evidence="1">
    <location>
        <begin position="54"/>
        <end position="63"/>
    </location>
</feature>
<dbReference type="Proteomes" id="UP000241890">
    <property type="component" value="Unassembled WGS sequence"/>
</dbReference>
<evidence type="ECO:0000259" key="2">
    <source>
        <dbReference type="PROSITE" id="PS50829"/>
    </source>
</evidence>
<dbReference type="OrthoDB" id="331341at2759"/>
<feature type="region of interest" description="Disordered" evidence="1">
    <location>
        <begin position="351"/>
        <end position="391"/>
    </location>
</feature>
<dbReference type="Gene3D" id="3.30.1490.40">
    <property type="match status" value="1"/>
</dbReference>
<dbReference type="InParanoid" id="A0A2R5GM32"/>
<dbReference type="Pfam" id="PF02213">
    <property type="entry name" value="GYF"/>
    <property type="match status" value="1"/>
</dbReference>
<feature type="compositionally biased region" description="Basic and acidic residues" evidence="1">
    <location>
        <begin position="365"/>
        <end position="377"/>
    </location>
</feature>
<evidence type="ECO:0000313" key="3">
    <source>
        <dbReference type="EMBL" id="GBG30798.1"/>
    </source>
</evidence>
<feature type="compositionally biased region" description="Basic and acidic residues" evidence="1">
    <location>
        <begin position="36"/>
        <end position="46"/>
    </location>
</feature>
<reference evidence="3 4" key="1">
    <citation type="submission" date="2017-12" db="EMBL/GenBank/DDBJ databases">
        <title>Sequencing, de novo assembly and annotation of complete genome of a new Thraustochytrid species, strain FCC1311.</title>
        <authorList>
            <person name="Sedici K."/>
            <person name="Godart F."/>
            <person name="Aiese Cigliano R."/>
            <person name="Sanseverino W."/>
            <person name="Barakat M."/>
            <person name="Ortet P."/>
            <person name="Marechal E."/>
            <person name="Cagnac O."/>
            <person name="Amato A."/>
        </authorList>
    </citation>
    <scope>NUCLEOTIDE SEQUENCE [LARGE SCALE GENOMIC DNA]</scope>
</reference>
<sequence length="405" mass="45304">MQRSTMAAALRAQAREKQRLVDSGVLNERFFAGETSRAKGSGDARPVRPPQKTKLSRGKRAKARAIGGDEDDDDDDDDVDDEDQGVDALENDESGDELERPSGAGRRSQETAYEDQEDELLRLQKEDRSDVPLEAFNLAKERSQGYFDKSGNYVLTRKDLAHEDDDDQVEDWVNNEIANAANIKDASMSSKKRPRPVVRDPRFHVQQLVDLLKDPDETVLKALARLGKAKNKDMVDRVTESANALMDAHPDVYQSPRRKLDAQIAESRAERMENHFWQYQTGDGETYGPYNASAMQAWRDAGYFDGENKDNLRFRRTTAPNTDNDGADTTGNDAKRRKVIFAKSAKDDLAADFDDFDDDDDDDGDAKVQDASAKSDQKAAQTSAPNQDAKPWLPLSAVSFSQVFE</sequence>
<dbReference type="InterPro" id="IPR003169">
    <property type="entry name" value="GYF"/>
</dbReference>
<evidence type="ECO:0000313" key="4">
    <source>
        <dbReference type="Proteomes" id="UP000241890"/>
    </source>
</evidence>
<protein>
    <submittedName>
        <fullName evidence="3">CD2 antigen cytoplasmic tail-binding protein 2</fullName>
    </submittedName>
</protein>
<dbReference type="EMBL" id="BEYU01000084">
    <property type="protein sequence ID" value="GBG30798.1"/>
    <property type="molecule type" value="Genomic_DNA"/>
</dbReference>
<dbReference type="SMART" id="SM00444">
    <property type="entry name" value="GYF"/>
    <property type="match status" value="1"/>
</dbReference>
<evidence type="ECO:0000256" key="1">
    <source>
        <dbReference type="SAM" id="MobiDB-lite"/>
    </source>
</evidence>
<dbReference type="GO" id="GO:0005682">
    <property type="term" value="C:U5 snRNP"/>
    <property type="evidence" value="ECO:0007669"/>
    <property type="project" value="InterPro"/>
</dbReference>
<comment type="caution">
    <text evidence="3">The sequence shown here is derived from an EMBL/GenBank/DDBJ whole genome shotgun (WGS) entry which is preliminary data.</text>
</comment>
<name>A0A2R5GM32_9STRA</name>
<feature type="domain" description="GYF" evidence="2">
    <location>
        <begin position="274"/>
        <end position="331"/>
    </location>
</feature>
<accession>A0A2R5GM32</accession>
<organism evidence="3 4">
    <name type="scientific">Hondaea fermentalgiana</name>
    <dbReference type="NCBI Taxonomy" id="2315210"/>
    <lineage>
        <taxon>Eukaryota</taxon>
        <taxon>Sar</taxon>
        <taxon>Stramenopiles</taxon>
        <taxon>Bigyra</taxon>
        <taxon>Labyrinthulomycetes</taxon>
        <taxon>Thraustochytrida</taxon>
        <taxon>Thraustochytriidae</taxon>
        <taxon>Hondaea</taxon>
    </lineage>
</organism>
<keyword evidence="4" id="KW-1185">Reference proteome</keyword>
<dbReference type="AlphaFoldDB" id="A0A2R5GM32"/>
<dbReference type="SUPFAM" id="SSF55277">
    <property type="entry name" value="GYF domain"/>
    <property type="match status" value="1"/>
</dbReference>